<dbReference type="CDD" id="cd05289">
    <property type="entry name" value="MDR_like_2"/>
    <property type="match status" value="1"/>
</dbReference>
<dbReference type="Gene3D" id="3.40.50.720">
    <property type="entry name" value="NAD(P)-binding Rossmann-like Domain"/>
    <property type="match status" value="1"/>
</dbReference>
<dbReference type="GO" id="GO:0016491">
    <property type="term" value="F:oxidoreductase activity"/>
    <property type="evidence" value="ECO:0007669"/>
    <property type="project" value="InterPro"/>
</dbReference>
<protein>
    <submittedName>
        <fullName evidence="2">NADPH:quinone reductase</fullName>
    </submittedName>
</protein>
<keyword evidence="3" id="KW-1185">Reference proteome</keyword>
<dbReference type="Gene3D" id="3.90.180.10">
    <property type="entry name" value="Medium-chain alcohol dehydrogenases, catalytic domain"/>
    <property type="match status" value="1"/>
</dbReference>
<dbReference type="InterPro" id="IPR011032">
    <property type="entry name" value="GroES-like_sf"/>
</dbReference>
<dbReference type="PANTHER" id="PTHR44013:SF1">
    <property type="entry name" value="ZINC-TYPE ALCOHOL DEHYDROGENASE-LIKE PROTEIN C16A3.02C"/>
    <property type="match status" value="1"/>
</dbReference>
<dbReference type="Pfam" id="PF08240">
    <property type="entry name" value="ADH_N"/>
    <property type="match status" value="1"/>
</dbReference>
<gene>
    <name evidence="2" type="ORF">NBRC110019_17210</name>
</gene>
<accession>A0A9W6B4N2</accession>
<proteinExistence type="predicted"/>
<sequence length="316" mass="34195">MKAVLLSEFGGIENLKIADIPAPDPKEDEVVLRVEAFGINPVDAKARQGKAFAAKLKNVNFPVILGKDVAGTVVKKGENVNHFEIGDRVYGVANNDSGFGNTYAEYTHSTTESLFKIPKNISSEVAASSPIAALTALQALREKVELKKEHTILIHAGAGGVGHFAIQYAKYVGAHVTASSSMANKEFILNTLGADAHIDYKTVNYDAYENAFDVVLDLVGLDNIDNAIKTTKPGGDVICVPSNSFDVFREKVTKKNVNGHTLLMHPDNEWLCYLANMLKKGILVPHISQKAALFEIKEVHKQIESGSTKGKIVVVP</sequence>
<dbReference type="AlphaFoldDB" id="A0A9W6B4N2"/>
<reference evidence="2" key="1">
    <citation type="submission" date="2022-07" db="EMBL/GenBank/DDBJ databases">
        <title>Taxonomy of Novel Oxalotrophic and Methylotrophic Bacteria.</title>
        <authorList>
            <person name="Sahin N."/>
            <person name="Tani A."/>
        </authorList>
    </citation>
    <scope>NUCLEOTIDE SEQUENCE</scope>
    <source>
        <strain evidence="2">AM327</strain>
    </source>
</reference>
<dbReference type="InterPro" id="IPR020843">
    <property type="entry name" value="ER"/>
</dbReference>
<dbReference type="EMBL" id="BRVP01000010">
    <property type="protein sequence ID" value="GLB52681.1"/>
    <property type="molecule type" value="Genomic_DNA"/>
</dbReference>
<comment type="caution">
    <text evidence="2">The sequence shown here is derived from an EMBL/GenBank/DDBJ whole genome shotgun (WGS) entry which is preliminary data.</text>
</comment>
<dbReference type="SUPFAM" id="SSF50129">
    <property type="entry name" value="GroES-like"/>
    <property type="match status" value="1"/>
</dbReference>
<dbReference type="InterPro" id="IPR013154">
    <property type="entry name" value="ADH-like_N"/>
</dbReference>
<dbReference type="SUPFAM" id="SSF51735">
    <property type="entry name" value="NAD(P)-binding Rossmann-fold domains"/>
    <property type="match status" value="1"/>
</dbReference>
<evidence type="ECO:0000313" key="2">
    <source>
        <dbReference type="EMBL" id="GLB52681.1"/>
    </source>
</evidence>
<organism evidence="2 3">
    <name type="scientific">Neptunitalea chrysea</name>
    <dbReference type="NCBI Taxonomy" id="1647581"/>
    <lineage>
        <taxon>Bacteria</taxon>
        <taxon>Pseudomonadati</taxon>
        <taxon>Bacteroidota</taxon>
        <taxon>Flavobacteriia</taxon>
        <taxon>Flavobacteriales</taxon>
        <taxon>Flavobacteriaceae</taxon>
        <taxon>Neptunitalea</taxon>
    </lineage>
</organism>
<dbReference type="RefSeq" id="WP_281754128.1">
    <property type="nucleotide sequence ID" value="NZ_BRVP01000010.1"/>
</dbReference>
<dbReference type="InterPro" id="IPR052733">
    <property type="entry name" value="Chloroplast_QOR"/>
</dbReference>
<dbReference type="PANTHER" id="PTHR44013">
    <property type="entry name" value="ZINC-TYPE ALCOHOL DEHYDROGENASE-LIKE PROTEIN C16A3.02C"/>
    <property type="match status" value="1"/>
</dbReference>
<evidence type="ECO:0000259" key="1">
    <source>
        <dbReference type="SMART" id="SM00829"/>
    </source>
</evidence>
<dbReference type="Pfam" id="PF13602">
    <property type="entry name" value="ADH_zinc_N_2"/>
    <property type="match status" value="1"/>
</dbReference>
<dbReference type="Proteomes" id="UP001143545">
    <property type="component" value="Unassembled WGS sequence"/>
</dbReference>
<feature type="domain" description="Enoyl reductase (ER)" evidence="1">
    <location>
        <begin position="10"/>
        <end position="314"/>
    </location>
</feature>
<dbReference type="SMART" id="SM00829">
    <property type="entry name" value="PKS_ER"/>
    <property type="match status" value="1"/>
</dbReference>
<name>A0A9W6B4N2_9FLAO</name>
<evidence type="ECO:0000313" key="3">
    <source>
        <dbReference type="Proteomes" id="UP001143545"/>
    </source>
</evidence>
<dbReference type="InterPro" id="IPR036291">
    <property type="entry name" value="NAD(P)-bd_dom_sf"/>
</dbReference>